<dbReference type="Pfam" id="PF00269">
    <property type="entry name" value="SASP"/>
    <property type="match status" value="1"/>
</dbReference>
<sequence length="57" mass="6455">MVERMKGELAQELGMSIPPDGYWGHYKSKDLGKIGSQLQKRVPLLLERQGKGVKKDE</sequence>
<evidence type="ECO:0000313" key="2">
    <source>
        <dbReference type="Proteomes" id="UP001208017"/>
    </source>
</evidence>
<accession>A0ABT3X202</accession>
<dbReference type="InterPro" id="IPR001448">
    <property type="entry name" value="SASP_alpha/beta-type"/>
</dbReference>
<dbReference type="PROSITE" id="PS00304">
    <property type="entry name" value="SASP_1"/>
    <property type="match status" value="1"/>
</dbReference>
<keyword evidence="2" id="KW-1185">Reference proteome</keyword>
<protein>
    <submittedName>
        <fullName evidence="1">Small, acid-soluble spore protein, alpha/beta type</fullName>
    </submittedName>
</protein>
<proteinExistence type="predicted"/>
<dbReference type="Proteomes" id="UP001208017">
    <property type="component" value="Unassembled WGS sequence"/>
</dbReference>
<gene>
    <name evidence="1" type="ORF">OS242_06690</name>
</gene>
<dbReference type="InterPro" id="IPR018126">
    <property type="entry name" value="SASP_alpha/beta-type_CS"/>
</dbReference>
<name>A0ABT3X202_9BACL</name>
<reference evidence="1 2" key="1">
    <citation type="submission" date="2022-11" db="EMBL/GenBank/DDBJ databases">
        <title>Study of microbial diversity in lake waters.</title>
        <authorList>
            <person name="Zhang J."/>
        </authorList>
    </citation>
    <scope>NUCLEOTIDE SEQUENCE [LARGE SCALE GENOMIC DNA]</scope>
    <source>
        <strain evidence="1 2">DT12</strain>
    </source>
</reference>
<evidence type="ECO:0000313" key="1">
    <source>
        <dbReference type="EMBL" id="MCX7569646.1"/>
    </source>
</evidence>
<dbReference type="EMBL" id="JAPMLT010000002">
    <property type="protein sequence ID" value="MCX7569646.1"/>
    <property type="molecule type" value="Genomic_DNA"/>
</dbReference>
<comment type="caution">
    <text evidence="1">The sequence shown here is derived from an EMBL/GenBank/DDBJ whole genome shotgun (WGS) entry which is preliminary data.</text>
</comment>
<organism evidence="1 2">
    <name type="scientific">Tumebacillus lacus</name>
    <dbReference type="NCBI Taxonomy" id="2995335"/>
    <lineage>
        <taxon>Bacteria</taxon>
        <taxon>Bacillati</taxon>
        <taxon>Bacillota</taxon>
        <taxon>Bacilli</taxon>
        <taxon>Bacillales</taxon>
        <taxon>Alicyclobacillaceae</taxon>
        <taxon>Tumebacillus</taxon>
    </lineage>
</organism>